<organism evidence="2 3">
    <name type="scientific">Paraphoma chrysanthemicola</name>
    <dbReference type="NCBI Taxonomy" id="798071"/>
    <lineage>
        <taxon>Eukaryota</taxon>
        <taxon>Fungi</taxon>
        <taxon>Dikarya</taxon>
        <taxon>Ascomycota</taxon>
        <taxon>Pezizomycotina</taxon>
        <taxon>Dothideomycetes</taxon>
        <taxon>Pleosporomycetidae</taxon>
        <taxon>Pleosporales</taxon>
        <taxon>Pleosporineae</taxon>
        <taxon>Phaeosphaeriaceae</taxon>
        <taxon>Paraphoma</taxon>
    </lineage>
</organism>
<evidence type="ECO:0000313" key="2">
    <source>
        <dbReference type="EMBL" id="KAH7095116.1"/>
    </source>
</evidence>
<feature type="compositionally biased region" description="Acidic residues" evidence="1">
    <location>
        <begin position="191"/>
        <end position="200"/>
    </location>
</feature>
<feature type="compositionally biased region" description="Polar residues" evidence="1">
    <location>
        <begin position="299"/>
        <end position="316"/>
    </location>
</feature>
<dbReference type="Proteomes" id="UP000813461">
    <property type="component" value="Unassembled WGS sequence"/>
</dbReference>
<keyword evidence="3" id="KW-1185">Reference proteome</keyword>
<sequence>MAPNGHAPKGSPAVDKNSRPQTQSRWHERHGSAEFKLWQEENPTRQITYDDWKTSEHVNGLALYYAALHVFDDSTSSDEEVELAKIESRPRAVRAHSAREPKKLLKTNGNGVLRPAASAIPTATARTENASPSARKKRKTPKKYLSEELVASEESDHGETGTPNAPVITVNGRRKSSNRKPRKKPISEEIISPEDEEEDPMATLNGLATPAIASPLPVRSAPKSPAAVQVTESPKRTILKLSTRKAPKKKVLSEETILDDDTDEGAGVGAAAHSTVAAVAEPNITATTESHTPLAASSVAASNDATASPDPTSDSAATRRGLRMRRPAQQRPYSYDAQIYEEHETDVPEEDIYAHTSPQLAQSRRVSTVSYGRGFSEDQIEELDQETLAILQGDLDPEPDKDTGRPKHFKGKGRAWKKEESDEDLEFTVGKKKKKAAAAARAKAKDANQPPRKRGRPRKTVMSEDVVRDDSDSEPPPKSADASPSRTTSEAPAKKTTRKPPRKSALSEEIVRDDSDSDTQPRADAGAQGVTTPEAKESEGATAAQATETEQVVSYTPKGTPNQSHAPSSEPKHVRLSITNVKSENTIVDKHDNAGLDNATRSSSPVDDIEKHMASVNADDDDEMEL</sequence>
<gene>
    <name evidence="2" type="ORF">FB567DRAFT_511781</name>
</gene>
<feature type="region of interest" description="Disordered" evidence="1">
    <location>
        <begin position="1"/>
        <end position="40"/>
    </location>
</feature>
<feature type="compositionally biased region" description="Basic residues" evidence="1">
    <location>
        <begin position="406"/>
        <end position="415"/>
    </location>
</feature>
<reference evidence="2" key="1">
    <citation type="journal article" date="2021" name="Nat. Commun.">
        <title>Genetic determinants of endophytism in the Arabidopsis root mycobiome.</title>
        <authorList>
            <person name="Mesny F."/>
            <person name="Miyauchi S."/>
            <person name="Thiergart T."/>
            <person name="Pickel B."/>
            <person name="Atanasova L."/>
            <person name="Karlsson M."/>
            <person name="Huettel B."/>
            <person name="Barry K.W."/>
            <person name="Haridas S."/>
            <person name="Chen C."/>
            <person name="Bauer D."/>
            <person name="Andreopoulos W."/>
            <person name="Pangilinan J."/>
            <person name="LaButti K."/>
            <person name="Riley R."/>
            <person name="Lipzen A."/>
            <person name="Clum A."/>
            <person name="Drula E."/>
            <person name="Henrissat B."/>
            <person name="Kohler A."/>
            <person name="Grigoriev I.V."/>
            <person name="Martin F.M."/>
            <person name="Hacquard S."/>
        </authorList>
    </citation>
    <scope>NUCLEOTIDE SEQUENCE</scope>
    <source>
        <strain evidence="2">MPI-SDFR-AT-0120</strain>
    </source>
</reference>
<feature type="compositionally biased region" description="Polar residues" evidence="1">
    <location>
        <begin position="577"/>
        <end position="586"/>
    </location>
</feature>
<feature type="compositionally biased region" description="Low complexity" evidence="1">
    <location>
        <begin position="541"/>
        <end position="551"/>
    </location>
</feature>
<feature type="compositionally biased region" description="Basic and acidic residues" evidence="1">
    <location>
        <begin position="461"/>
        <end position="470"/>
    </location>
</feature>
<feature type="compositionally biased region" description="Polar residues" evidence="1">
    <location>
        <begin position="552"/>
        <end position="567"/>
    </location>
</feature>
<name>A0A8K0RJV0_9PLEO</name>
<feature type="compositionally biased region" description="Basic and acidic residues" evidence="1">
    <location>
        <begin position="505"/>
        <end position="514"/>
    </location>
</feature>
<dbReference type="EMBL" id="JAGMVJ010000001">
    <property type="protein sequence ID" value="KAH7095116.1"/>
    <property type="molecule type" value="Genomic_DNA"/>
</dbReference>
<comment type="caution">
    <text evidence="2">The sequence shown here is derived from an EMBL/GenBank/DDBJ whole genome shotgun (WGS) entry which is preliminary data.</text>
</comment>
<feature type="region of interest" description="Disordered" evidence="1">
    <location>
        <begin position="285"/>
        <end position="336"/>
    </location>
</feature>
<dbReference type="OrthoDB" id="3795696at2759"/>
<accession>A0A8K0RJV0</accession>
<protein>
    <submittedName>
        <fullName evidence="2">Uncharacterized protein</fullName>
    </submittedName>
</protein>
<proteinExistence type="predicted"/>
<feature type="compositionally biased region" description="Basic residues" evidence="1">
    <location>
        <begin position="172"/>
        <end position="184"/>
    </location>
</feature>
<evidence type="ECO:0000256" key="1">
    <source>
        <dbReference type="SAM" id="MobiDB-lite"/>
    </source>
</evidence>
<dbReference type="AlphaFoldDB" id="A0A8K0RJV0"/>
<evidence type="ECO:0000313" key="3">
    <source>
        <dbReference type="Proteomes" id="UP000813461"/>
    </source>
</evidence>
<feature type="region of interest" description="Disordered" evidence="1">
    <location>
        <begin position="114"/>
        <end position="233"/>
    </location>
</feature>
<feature type="compositionally biased region" description="Basic and acidic residues" evidence="1">
    <location>
        <begin position="25"/>
        <end position="40"/>
    </location>
</feature>
<feature type="region of interest" description="Disordered" evidence="1">
    <location>
        <begin position="389"/>
        <end position="626"/>
    </location>
</feature>